<organism evidence="2 3">
    <name type="scientific">Candidatus Colwellbacteria bacterium CG10_big_fil_rev_8_21_14_0_10_42_22</name>
    <dbReference type="NCBI Taxonomy" id="1974540"/>
    <lineage>
        <taxon>Bacteria</taxon>
        <taxon>Candidatus Colwelliibacteriota</taxon>
    </lineage>
</organism>
<feature type="transmembrane region" description="Helical" evidence="1">
    <location>
        <begin position="7"/>
        <end position="27"/>
    </location>
</feature>
<evidence type="ECO:0008006" key="4">
    <source>
        <dbReference type="Google" id="ProtNLM"/>
    </source>
</evidence>
<comment type="caution">
    <text evidence="2">The sequence shown here is derived from an EMBL/GenBank/DDBJ whole genome shotgun (WGS) entry which is preliminary data.</text>
</comment>
<evidence type="ECO:0000313" key="3">
    <source>
        <dbReference type="Proteomes" id="UP000231466"/>
    </source>
</evidence>
<proteinExistence type="predicted"/>
<accession>A0A2H0VF34</accession>
<evidence type="ECO:0000256" key="1">
    <source>
        <dbReference type="SAM" id="Phobius"/>
    </source>
</evidence>
<keyword evidence="1" id="KW-0472">Membrane</keyword>
<dbReference type="EMBL" id="PFAH01000010">
    <property type="protein sequence ID" value="PIR97712.1"/>
    <property type="molecule type" value="Genomic_DNA"/>
</dbReference>
<keyword evidence="1" id="KW-1133">Transmembrane helix</keyword>
<dbReference type="Proteomes" id="UP000231466">
    <property type="component" value="Unassembled WGS sequence"/>
</dbReference>
<gene>
    <name evidence="2" type="ORF">COT89_02955</name>
</gene>
<dbReference type="AlphaFoldDB" id="A0A2H0VF34"/>
<evidence type="ECO:0000313" key="2">
    <source>
        <dbReference type="EMBL" id="PIR97712.1"/>
    </source>
</evidence>
<protein>
    <recommendedName>
        <fullName evidence="4">DUF4064 domain-containing protein</fullName>
    </recommendedName>
</protein>
<keyword evidence="1" id="KW-0812">Transmembrane</keyword>
<sequence length="110" mass="11949">MRQDKTIVYTFSLSLSFIVIGGVIAFLGLPTGSGDLILRFDNFHNEVIWTGSIAIYYGILGTVLAISVINLVLAKYVYDKEKFLSYVLAVGNTAITLLFLIATGAIALIN</sequence>
<feature type="transmembrane region" description="Helical" evidence="1">
    <location>
        <begin position="86"/>
        <end position="109"/>
    </location>
</feature>
<name>A0A2H0VF34_9BACT</name>
<feature type="transmembrane region" description="Helical" evidence="1">
    <location>
        <begin position="47"/>
        <end position="74"/>
    </location>
</feature>
<reference evidence="3" key="1">
    <citation type="submission" date="2017-09" db="EMBL/GenBank/DDBJ databases">
        <title>Depth-based differentiation of microbial function through sediment-hosted aquifers and enrichment of novel symbionts in the deep terrestrial subsurface.</title>
        <authorList>
            <person name="Probst A.J."/>
            <person name="Ladd B."/>
            <person name="Jarett J.K."/>
            <person name="Geller-Mcgrath D.E."/>
            <person name="Sieber C.M.K."/>
            <person name="Emerson J.B."/>
            <person name="Anantharaman K."/>
            <person name="Thomas B.C."/>
            <person name="Malmstrom R."/>
            <person name="Stieglmeier M."/>
            <person name="Klingl A."/>
            <person name="Woyke T."/>
            <person name="Ryan C.M."/>
            <person name="Banfield J.F."/>
        </authorList>
    </citation>
    <scope>NUCLEOTIDE SEQUENCE [LARGE SCALE GENOMIC DNA]</scope>
</reference>